<sequence length="254" mass="26785">MADSVKGQGRARRAPAMLAVAGLALMIPATGLAVVQGDAKAALPETVSYLPFTPARVDPQLAARVAAVMGEDGLRFTPASKPLLAQDRTVTVAVRVDDATARAISVRSAIDSVGDGERNQRLLAISQTSFNLGVARGYQSFAQPAKPTTVSVGLRDMGMPDLSTFAPDKGEKAEKPSRFNSRLALEKQDNAGRSPRTFEGAGNQSVDISTSYRVVGNLNLTAGVRLSKDNNRLAPLTDGVEDDQAVYVGTRVSF</sequence>
<gene>
    <name evidence="2" type="ORF">DVR09_01795</name>
</gene>
<proteinExistence type="predicted"/>
<feature type="compositionally biased region" description="Basic and acidic residues" evidence="1">
    <location>
        <begin position="168"/>
        <end position="177"/>
    </location>
</feature>
<feature type="region of interest" description="Disordered" evidence="1">
    <location>
        <begin position="164"/>
        <end position="203"/>
    </location>
</feature>
<evidence type="ECO:0000313" key="2">
    <source>
        <dbReference type="EMBL" id="AXK41223.1"/>
    </source>
</evidence>
<reference evidence="3" key="1">
    <citation type="submission" date="2018-07" db="EMBL/GenBank/DDBJ databases">
        <title>Genome sequence of Erythrobacter strain YH-07, an antagonistic bacterium isolated from Yellow Sea.</title>
        <authorList>
            <person name="Tang T."/>
            <person name="Liu Q."/>
            <person name="Sun X."/>
        </authorList>
    </citation>
    <scope>NUCLEOTIDE SEQUENCE [LARGE SCALE GENOMIC DNA]</scope>
    <source>
        <strain evidence="3">YH-07</strain>
    </source>
</reference>
<name>A0A345YBC1_9SPHN</name>
<dbReference type="KEGG" id="err:DVR09_01795"/>
<dbReference type="Proteomes" id="UP000254508">
    <property type="component" value="Chromosome"/>
</dbReference>
<dbReference type="EMBL" id="CP031357">
    <property type="protein sequence ID" value="AXK41223.1"/>
    <property type="molecule type" value="Genomic_DNA"/>
</dbReference>
<dbReference type="OrthoDB" id="8479273at2"/>
<evidence type="ECO:0000256" key="1">
    <source>
        <dbReference type="SAM" id="MobiDB-lite"/>
    </source>
</evidence>
<dbReference type="RefSeq" id="WP_115415412.1">
    <property type="nucleotide sequence ID" value="NZ_CP031357.1"/>
</dbReference>
<accession>A0A345YBC1</accession>
<organism evidence="2 3">
    <name type="scientific">Erythrobacter aureus</name>
    <dbReference type="NCBI Taxonomy" id="2182384"/>
    <lineage>
        <taxon>Bacteria</taxon>
        <taxon>Pseudomonadati</taxon>
        <taxon>Pseudomonadota</taxon>
        <taxon>Alphaproteobacteria</taxon>
        <taxon>Sphingomonadales</taxon>
        <taxon>Erythrobacteraceae</taxon>
        <taxon>Erythrobacter/Porphyrobacter group</taxon>
        <taxon>Erythrobacter</taxon>
    </lineage>
</organism>
<evidence type="ECO:0000313" key="3">
    <source>
        <dbReference type="Proteomes" id="UP000254508"/>
    </source>
</evidence>
<protein>
    <submittedName>
        <fullName evidence="2">Uncharacterized protein</fullName>
    </submittedName>
</protein>
<dbReference type="AlphaFoldDB" id="A0A345YBC1"/>
<keyword evidence="3" id="KW-1185">Reference proteome</keyword>